<keyword evidence="3 8" id="KW-0101">Branched-chain amino acid catabolism</keyword>
<dbReference type="InterPro" id="IPR013328">
    <property type="entry name" value="6PGD_dom2"/>
</dbReference>
<comment type="similarity">
    <text evidence="2">Belongs to the HIBADH-related family. 3-hydroxyisobutyrate dehydrogenase subfamily.</text>
</comment>
<comment type="pathway">
    <text evidence="1 8">Amino-acid degradation; L-valine degradation.</text>
</comment>
<evidence type="ECO:0000256" key="8">
    <source>
        <dbReference type="RuleBase" id="RU910714"/>
    </source>
</evidence>
<feature type="domain" description="3-hydroxyisobutyrate dehydrogenase-like NAD-binding" evidence="10">
    <location>
        <begin position="192"/>
        <end position="319"/>
    </location>
</feature>
<dbReference type="InterPro" id="IPR015815">
    <property type="entry name" value="HIBADH-related"/>
</dbReference>
<feature type="domain" description="6-phosphogluconate dehydrogenase NADP-binding" evidence="9">
    <location>
        <begin position="29"/>
        <end position="189"/>
    </location>
</feature>
<dbReference type="GO" id="GO:0051287">
    <property type="term" value="F:NAD binding"/>
    <property type="evidence" value="ECO:0007669"/>
    <property type="project" value="InterPro"/>
</dbReference>
<dbReference type="InParanoid" id="E4Y0P8"/>
<dbReference type="EC" id="1.1.1.31" evidence="8"/>
<evidence type="ECO:0000259" key="10">
    <source>
        <dbReference type="Pfam" id="PF14833"/>
    </source>
</evidence>
<dbReference type="PANTHER" id="PTHR22981:SF7">
    <property type="entry name" value="3-HYDROXYISOBUTYRATE DEHYDROGENASE, MITOCHONDRIAL"/>
    <property type="match status" value="1"/>
</dbReference>
<dbReference type="PROSITE" id="PS00895">
    <property type="entry name" value="3_HYDROXYISOBUT_DH"/>
    <property type="match status" value="1"/>
</dbReference>
<evidence type="ECO:0000256" key="7">
    <source>
        <dbReference type="PIRSR" id="PIRSR000103-1"/>
    </source>
</evidence>
<sequence>MSDKKELIDKYRMLSQSARLLCVRNTSSLGFIGLGNMGGPMAMNLLSKAKGDLWVYDVNAESVDKAVKAGAKAASAPAEIAENCDRIVTMLPNSPHVMSTFGGDQGLLAAAKAGTLFLDCSTIDPAAAQTVSISSYENWVVFFMDAPVSGGVGAAAAGTLTFMVGGPAAEFEAGQSILQHMGAKIVACGEVGTGQAAKICNNMMLGISMVGVSETYNLGKRLGLDPKILASIVNAASGRCWASDTYNPVPGVIEGVPSSNGYAGGFGTTLMAKDLGLAQDAATNTQSPIPLGSLAHQIYRVMSSDPRFADKDFSSVYALLSEEKLI</sequence>
<dbReference type="InterPro" id="IPR008927">
    <property type="entry name" value="6-PGluconate_DH-like_C_sf"/>
</dbReference>
<keyword evidence="4 8" id="KW-0560">Oxidoreductase</keyword>
<name>E4Y0P8_OIKDI</name>
<dbReference type="FunCoup" id="E4Y0P8">
    <property type="interactions" value="222"/>
</dbReference>
<dbReference type="SUPFAM" id="SSF51735">
    <property type="entry name" value="NAD(P)-binding Rossmann-fold domains"/>
    <property type="match status" value="1"/>
</dbReference>
<evidence type="ECO:0000256" key="4">
    <source>
        <dbReference type="ARBA" id="ARBA00023002"/>
    </source>
</evidence>
<organism evidence="11">
    <name type="scientific">Oikopleura dioica</name>
    <name type="common">Tunicate</name>
    <dbReference type="NCBI Taxonomy" id="34765"/>
    <lineage>
        <taxon>Eukaryota</taxon>
        <taxon>Metazoa</taxon>
        <taxon>Chordata</taxon>
        <taxon>Tunicata</taxon>
        <taxon>Appendicularia</taxon>
        <taxon>Copelata</taxon>
        <taxon>Oikopleuridae</taxon>
        <taxon>Oikopleura</taxon>
    </lineage>
</organism>
<evidence type="ECO:0000259" key="9">
    <source>
        <dbReference type="Pfam" id="PF03446"/>
    </source>
</evidence>
<feature type="active site" evidence="7">
    <location>
        <position position="198"/>
    </location>
</feature>
<evidence type="ECO:0000256" key="6">
    <source>
        <dbReference type="ARBA" id="ARBA00049197"/>
    </source>
</evidence>
<dbReference type="FunFam" id="1.10.1040.10:FF:000006">
    <property type="entry name" value="3-hydroxyisobutyrate dehydrogenase"/>
    <property type="match status" value="1"/>
</dbReference>
<proteinExistence type="inferred from homology"/>
<evidence type="ECO:0000313" key="12">
    <source>
        <dbReference type="Proteomes" id="UP000001307"/>
    </source>
</evidence>
<comment type="catalytic activity">
    <reaction evidence="6 8">
        <text>3-hydroxy-2-methylpropanoate + NAD(+) = 2-methyl-3-oxopropanoate + NADH + H(+)</text>
        <dbReference type="Rhea" id="RHEA:17681"/>
        <dbReference type="ChEBI" id="CHEBI:11805"/>
        <dbReference type="ChEBI" id="CHEBI:15378"/>
        <dbReference type="ChEBI" id="CHEBI:57540"/>
        <dbReference type="ChEBI" id="CHEBI:57700"/>
        <dbReference type="ChEBI" id="CHEBI:57945"/>
        <dbReference type="EC" id="1.1.1.31"/>
    </reaction>
</comment>
<gene>
    <name evidence="11" type="ORF">GSOID_T00013730001</name>
</gene>
<dbReference type="GO" id="GO:0008442">
    <property type="term" value="F:3-hydroxyisobutyrate dehydrogenase activity"/>
    <property type="evidence" value="ECO:0007669"/>
    <property type="project" value="UniProtKB-EC"/>
</dbReference>
<dbReference type="Gene3D" id="3.40.50.720">
    <property type="entry name" value="NAD(P)-binding Rossmann-like Domain"/>
    <property type="match status" value="1"/>
</dbReference>
<dbReference type="InterPro" id="IPR011548">
    <property type="entry name" value="HIBADH"/>
</dbReference>
<dbReference type="UniPathway" id="UPA00362"/>
<dbReference type="InterPro" id="IPR002204">
    <property type="entry name" value="3-OH-isobutyrate_DH-rel_CS"/>
</dbReference>
<evidence type="ECO:0000256" key="3">
    <source>
        <dbReference type="ARBA" id="ARBA00022456"/>
    </source>
</evidence>
<dbReference type="AlphaFoldDB" id="E4Y0P8"/>
<dbReference type="GO" id="GO:0050661">
    <property type="term" value="F:NADP binding"/>
    <property type="evidence" value="ECO:0007669"/>
    <property type="project" value="InterPro"/>
</dbReference>
<dbReference type="Proteomes" id="UP000001307">
    <property type="component" value="Unassembled WGS sequence"/>
</dbReference>
<evidence type="ECO:0000256" key="1">
    <source>
        <dbReference type="ARBA" id="ARBA00005109"/>
    </source>
</evidence>
<dbReference type="NCBIfam" id="TIGR01692">
    <property type="entry name" value="HIBADH"/>
    <property type="match status" value="1"/>
</dbReference>
<dbReference type="InterPro" id="IPR006115">
    <property type="entry name" value="6PGDH_NADP-bd"/>
</dbReference>
<evidence type="ECO:0000256" key="2">
    <source>
        <dbReference type="ARBA" id="ARBA00006013"/>
    </source>
</evidence>
<dbReference type="Gene3D" id="1.10.1040.10">
    <property type="entry name" value="N-(1-d-carboxylethyl)-l-norvaline Dehydrogenase, domain 2"/>
    <property type="match status" value="1"/>
</dbReference>
<dbReference type="OrthoDB" id="435038at2759"/>
<dbReference type="PIRSF" id="PIRSF000103">
    <property type="entry name" value="HIBADH"/>
    <property type="match status" value="1"/>
</dbReference>
<reference evidence="11" key="1">
    <citation type="journal article" date="2010" name="Science">
        <title>Plasticity of animal genome architecture unmasked by rapid evolution of a pelagic tunicate.</title>
        <authorList>
            <person name="Denoeud F."/>
            <person name="Henriet S."/>
            <person name="Mungpakdee S."/>
            <person name="Aury J.M."/>
            <person name="Da Silva C."/>
            <person name="Brinkmann H."/>
            <person name="Mikhaleva J."/>
            <person name="Olsen L.C."/>
            <person name="Jubin C."/>
            <person name="Canestro C."/>
            <person name="Bouquet J.M."/>
            <person name="Danks G."/>
            <person name="Poulain J."/>
            <person name="Campsteijn C."/>
            <person name="Adamski M."/>
            <person name="Cross I."/>
            <person name="Yadetie F."/>
            <person name="Muffato M."/>
            <person name="Louis A."/>
            <person name="Butcher S."/>
            <person name="Tsagkogeorga G."/>
            <person name="Konrad A."/>
            <person name="Singh S."/>
            <person name="Jensen M.F."/>
            <person name="Cong E.H."/>
            <person name="Eikeseth-Otteraa H."/>
            <person name="Noel B."/>
            <person name="Anthouard V."/>
            <person name="Porcel B.M."/>
            <person name="Kachouri-Lafond R."/>
            <person name="Nishino A."/>
            <person name="Ugolini M."/>
            <person name="Chourrout P."/>
            <person name="Nishida H."/>
            <person name="Aasland R."/>
            <person name="Huzurbazar S."/>
            <person name="Westhof E."/>
            <person name="Delsuc F."/>
            <person name="Lehrach H."/>
            <person name="Reinhardt R."/>
            <person name="Weissenbach J."/>
            <person name="Roy S.W."/>
            <person name="Artiguenave F."/>
            <person name="Postlethwait J.H."/>
            <person name="Manak J.R."/>
            <person name="Thompson E.M."/>
            <person name="Jaillon O."/>
            <person name="Du Pasquier L."/>
            <person name="Boudinot P."/>
            <person name="Liberles D.A."/>
            <person name="Volff J.N."/>
            <person name="Philippe H."/>
            <person name="Lenhard B."/>
            <person name="Roest Crollius H."/>
            <person name="Wincker P."/>
            <person name="Chourrout D."/>
        </authorList>
    </citation>
    <scope>NUCLEOTIDE SEQUENCE [LARGE SCALE GENOMIC DNA]</scope>
</reference>
<keyword evidence="5 8" id="KW-0520">NAD</keyword>
<accession>E4Y0P8</accession>
<dbReference type="GO" id="GO:0006574">
    <property type="term" value="P:L-valine catabolic process"/>
    <property type="evidence" value="ECO:0007669"/>
    <property type="project" value="UniProtKB-UniPathway"/>
</dbReference>
<dbReference type="Pfam" id="PF03446">
    <property type="entry name" value="NAD_binding_2"/>
    <property type="match status" value="1"/>
</dbReference>
<dbReference type="Pfam" id="PF14833">
    <property type="entry name" value="NAD_binding_11"/>
    <property type="match status" value="1"/>
</dbReference>
<dbReference type="GO" id="GO:0005739">
    <property type="term" value="C:mitochondrion"/>
    <property type="evidence" value="ECO:0007669"/>
    <property type="project" value="TreeGrafter"/>
</dbReference>
<dbReference type="PANTHER" id="PTHR22981">
    <property type="entry name" value="3-HYDROXYISOBUTYRATE DEHYDROGENASE-RELATED"/>
    <property type="match status" value="1"/>
</dbReference>
<evidence type="ECO:0000313" key="11">
    <source>
        <dbReference type="EMBL" id="CBY15456.1"/>
    </source>
</evidence>
<evidence type="ECO:0000256" key="5">
    <source>
        <dbReference type="ARBA" id="ARBA00023027"/>
    </source>
</evidence>
<dbReference type="InterPro" id="IPR029154">
    <property type="entry name" value="HIBADH-like_NADP-bd"/>
</dbReference>
<protein>
    <recommendedName>
        <fullName evidence="8">3-hydroxyisobutyrate dehydrogenase</fullName>
        <shortName evidence="8">HIBADH</shortName>
        <ecNumber evidence="8">1.1.1.31</ecNumber>
    </recommendedName>
</protein>
<dbReference type="SUPFAM" id="SSF48179">
    <property type="entry name" value="6-phosphogluconate dehydrogenase C-terminal domain-like"/>
    <property type="match status" value="1"/>
</dbReference>
<dbReference type="InterPro" id="IPR036291">
    <property type="entry name" value="NAD(P)-bd_dom_sf"/>
</dbReference>
<dbReference type="EMBL" id="FN653520">
    <property type="protein sequence ID" value="CBY15456.1"/>
    <property type="molecule type" value="Genomic_DNA"/>
</dbReference>
<keyword evidence="12" id="KW-1185">Reference proteome</keyword>